<reference evidence="1" key="1">
    <citation type="submission" date="2018-05" db="EMBL/GenBank/DDBJ databases">
        <authorList>
            <person name="Lanie J.A."/>
            <person name="Ng W.-L."/>
            <person name="Kazmierczak K.M."/>
            <person name="Andrzejewski T.M."/>
            <person name="Davidsen T.M."/>
            <person name="Wayne K.J."/>
            <person name="Tettelin H."/>
            <person name="Glass J.I."/>
            <person name="Rusch D."/>
            <person name="Podicherti R."/>
            <person name="Tsui H.-C.T."/>
            <person name="Winkler M.E."/>
        </authorList>
    </citation>
    <scope>NUCLEOTIDE SEQUENCE</scope>
</reference>
<gene>
    <name evidence="1" type="ORF">METZ01_LOCUS151365</name>
</gene>
<sequence length="38" mass="4030">QHRELLCKKNILGPSSMQVTGLGVESLLNGEVAASSFD</sequence>
<protein>
    <submittedName>
        <fullName evidence="1">Uncharacterized protein</fullName>
    </submittedName>
</protein>
<dbReference type="EMBL" id="UINC01024585">
    <property type="protein sequence ID" value="SVA98511.1"/>
    <property type="molecule type" value="Genomic_DNA"/>
</dbReference>
<dbReference type="AlphaFoldDB" id="A0A382AB92"/>
<feature type="non-terminal residue" evidence="1">
    <location>
        <position position="1"/>
    </location>
</feature>
<proteinExistence type="predicted"/>
<evidence type="ECO:0000313" key="1">
    <source>
        <dbReference type="EMBL" id="SVA98511.1"/>
    </source>
</evidence>
<accession>A0A382AB92</accession>
<name>A0A382AB92_9ZZZZ</name>
<organism evidence="1">
    <name type="scientific">marine metagenome</name>
    <dbReference type="NCBI Taxonomy" id="408172"/>
    <lineage>
        <taxon>unclassified sequences</taxon>
        <taxon>metagenomes</taxon>
        <taxon>ecological metagenomes</taxon>
    </lineage>
</organism>